<dbReference type="AlphaFoldDB" id="A0A285VGD5"/>
<dbReference type="GO" id="GO:0005886">
    <property type="term" value="C:plasma membrane"/>
    <property type="evidence" value="ECO:0007669"/>
    <property type="project" value="UniProtKB-SubCell"/>
</dbReference>
<feature type="domain" description="Cation/H+ exchanger transmembrane" evidence="12">
    <location>
        <begin position="72"/>
        <end position="470"/>
    </location>
</feature>
<evidence type="ECO:0000256" key="11">
    <source>
        <dbReference type="RuleBase" id="RU366002"/>
    </source>
</evidence>
<evidence type="ECO:0000256" key="10">
    <source>
        <dbReference type="ARBA" id="ARBA00023201"/>
    </source>
</evidence>
<evidence type="ECO:0000256" key="7">
    <source>
        <dbReference type="ARBA" id="ARBA00023053"/>
    </source>
</evidence>
<keyword evidence="10 11" id="KW-0739">Sodium transport</keyword>
<keyword evidence="11" id="KW-0997">Cell inner membrane</keyword>
<feature type="transmembrane region" description="Helical" evidence="11">
    <location>
        <begin position="361"/>
        <end position="387"/>
    </location>
</feature>
<dbReference type="Gene3D" id="1.20.1530.20">
    <property type="match status" value="1"/>
</dbReference>
<dbReference type="PANTHER" id="PTHR10110:SF86">
    <property type="entry name" value="SODIUM_HYDROGEN EXCHANGER 7"/>
    <property type="match status" value="1"/>
</dbReference>
<keyword evidence="4" id="KW-1003">Cell membrane</keyword>
<comment type="similarity">
    <text evidence="11">Belongs to the monovalent cation:proton antiporter 1 (CPA1) transporter (TC 2.A.36) family.</text>
</comment>
<keyword evidence="2 11" id="KW-0813">Transport</keyword>
<evidence type="ECO:0000256" key="1">
    <source>
        <dbReference type="ARBA" id="ARBA00004651"/>
    </source>
</evidence>
<evidence type="ECO:0000313" key="14">
    <source>
        <dbReference type="Proteomes" id="UP000219023"/>
    </source>
</evidence>
<feature type="transmembrane region" description="Helical" evidence="11">
    <location>
        <begin position="168"/>
        <end position="189"/>
    </location>
</feature>
<evidence type="ECO:0000313" key="13">
    <source>
        <dbReference type="EMBL" id="SOC53135.1"/>
    </source>
</evidence>
<gene>
    <name evidence="13" type="ORF">SAMN05421509_102164</name>
</gene>
<dbReference type="Pfam" id="PF00999">
    <property type="entry name" value="Na_H_Exchanger"/>
    <property type="match status" value="1"/>
</dbReference>
<keyword evidence="7 11" id="KW-0915">Sodium</keyword>
<evidence type="ECO:0000256" key="4">
    <source>
        <dbReference type="ARBA" id="ARBA00022475"/>
    </source>
</evidence>
<keyword evidence="6 11" id="KW-1133">Transmembrane helix</keyword>
<feature type="transmembrane region" description="Helical" evidence="11">
    <location>
        <begin position="84"/>
        <end position="104"/>
    </location>
</feature>
<sequence>MQQFSCAPLMRDRGHQGNDGERGSLGGLPTDCRDAAWQPRATGDNFLSDLSGPANTMDILNLVFLLTLAVGVSRILANIIPLPLPILQILMGCLLASPLFGMEVELDPEIFMMLFIPPLLFYDGWKIPKKEFTDHGGQIAAMSLLLVLVTVVAVGYFIHWLLPSIPLAASFALAAILSPTDALSVIAIAQGRLPRHMSHQLEGEAMMNDATGLVSFKIAIAAAMTGGFSLLSVSGEFLMVALGGLLIGGALSWTVGKIKQWMTARNLYDPATYVVTILLLPFAAFYLAEHAGMSGILSAVAAGMVQSRVDMLPVKTSTRILNRSIWEMLDFTFNGVVFLLLGLQFPGIVERVWADSATQSYAMGTLVLYAVVLMALLLAIRFAFIYAYHWIETRLLKPRAKGGENQPLLLITTLSSVAGVRGAITLAGVLSVPLFINGASFPGRDLMIFLAAAVIILSLLIGALGIPYFLKFLSLNDLKEHERELLKARQIASQAAVDWLEEWSKAQSSDEPEPKESVTARIIDSYRQEMQAMAMERDDRADQAHQLHQLETDLRIRAIQAQRKELYRLRKRRHIDEQMLQTLIRELDYEEAALQ</sequence>
<comment type="function">
    <text evidence="11">Na(+)/H(+) antiporter that extrudes sodium in exchange for external protons.</text>
</comment>
<evidence type="ECO:0000256" key="9">
    <source>
        <dbReference type="ARBA" id="ARBA00023136"/>
    </source>
</evidence>
<feature type="transmembrane region" description="Helical" evidence="11">
    <location>
        <begin position="267"/>
        <end position="287"/>
    </location>
</feature>
<feature type="transmembrane region" description="Helical" evidence="11">
    <location>
        <begin position="408"/>
        <end position="436"/>
    </location>
</feature>
<keyword evidence="9 11" id="KW-0472">Membrane</keyword>
<dbReference type="Proteomes" id="UP000219023">
    <property type="component" value="Unassembled WGS sequence"/>
</dbReference>
<evidence type="ECO:0000256" key="2">
    <source>
        <dbReference type="ARBA" id="ARBA00022448"/>
    </source>
</evidence>
<feature type="transmembrane region" description="Helical" evidence="11">
    <location>
        <begin position="110"/>
        <end position="127"/>
    </location>
</feature>
<dbReference type="PANTHER" id="PTHR10110">
    <property type="entry name" value="SODIUM/HYDROGEN EXCHANGER"/>
    <property type="match status" value="1"/>
</dbReference>
<evidence type="ECO:0000256" key="6">
    <source>
        <dbReference type="ARBA" id="ARBA00022989"/>
    </source>
</evidence>
<dbReference type="GO" id="GO:0098719">
    <property type="term" value="P:sodium ion import across plasma membrane"/>
    <property type="evidence" value="ECO:0007669"/>
    <property type="project" value="TreeGrafter"/>
</dbReference>
<keyword evidence="5 11" id="KW-0812">Transmembrane</keyword>
<feature type="transmembrane region" description="Helical" evidence="11">
    <location>
        <begin position="139"/>
        <end position="162"/>
    </location>
</feature>
<dbReference type="NCBIfam" id="TIGR00831">
    <property type="entry name" value="a_cpa1"/>
    <property type="match status" value="1"/>
</dbReference>
<dbReference type="InterPro" id="IPR006153">
    <property type="entry name" value="Cation/H_exchanger_TM"/>
</dbReference>
<dbReference type="InterPro" id="IPR038770">
    <property type="entry name" value="Na+/solute_symporter_sf"/>
</dbReference>
<evidence type="ECO:0000259" key="12">
    <source>
        <dbReference type="Pfam" id="PF00999"/>
    </source>
</evidence>
<comment type="subcellular location">
    <subcellularLocation>
        <location evidence="11">Cell inner membrane</location>
        <topology evidence="11">Multi-pass membrane protein</topology>
    </subcellularLocation>
    <subcellularLocation>
        <location evidence="1">Cell membrane</location>
        <topology evidence="1">Multi-pass membrane protein</topology>
    </subcellularLocation>
</comment>
<evidence type="ECO:0000256" key="8">
    <source>
        <dbReference type="ARBA" id="ARBA00023065"/>
    </source>
</evidence>
<feature type="transmembrane region" description="Helical" evidence="11">
    <location>
        <begin position="59"/>
        <end position="77"/>
    </location>
</feature>
<feature type="transmembrane region" description="Helical" evidence="11">
    <location>
        <begin position="448"/>
        <end position="470"/>
    </location>
</feature>
<dbReference type="GO" id="GO:0015385">
    <property type="term" value="F:sodium:proton antiporter activity"/>
    <property type="evidence" value="ECO:0007669"/>
    <property type="project" value="InterPro"/>
</dbReference>
<feature type="transmembrane region" description="Helical" evidence="11">
    <location>
        <begin position="210"/>
        <end position="231"/>
    </location>
</feature>
<feature type="transmembrane region" description="Helical" evidence="11">
    <location>
        <begin position="331"/>
        <end position="349"/>
    </location>
</feature>
<dbReference type="EMBL" id="OBQJ01000002">
    <property type="protein sequence ID" value="SOC53135.1"/>
    <property type="molecule type" value="Genomic_DNA"/>
</dbReference>
<dbReference type="GO" id="GO:0015386">
    <property type="term" value="F:potassium:proton antiporter activity"/>
    <property type="evidence" value="ECO:0007669"/>
    <property type="project" value="TreeGrafter"/>
</dbReference>
<evidence type="ECO:0000256" key="3">
    <source>
        <dbReference type="ARBA" id="ARBA00022449"/>
    </source>
</evidence>
<keyword evidence="8 11" id="KW-0406">Ion transport</keyword>
<reference evidence="13 14" key="1">
    <citation type="submission" date="2017-08" db="EMBL/GenBank/DDBJ databases">
        <authorList>
            <person name="de Groot N.N."/>
        </authorList>
    </citation>
    <scope>NUCLEOTIDE SEQUENCE [LARGE SCALE GENOMIC DNA]</scope>
    <source>
        <strain evidence="13 14">USBA 855</strain>
    </source>
</reference>
<dbReference type="GO" id="GO:0051453">
    <property type="term" value="P:regulation of intracellular pH"/>
    <property type="evidence" value="ECO:0007669"/>
    <property type="project" value="TreeGrafter"/>
</dbReference>
<organism evidence="13 14">
    <name type="scientific">Chromohalobacter canadensis</name>
    <dbReference type="NCBI Taxonomy" id="141389"/>
    <lineage>
        <taxon>Bacteria</taxon>
        <taxon>Pseudomonadati</taxon>
        <taxon>Pseudomonadota</taxon>
        <taxon>Gammaproteobacteria</taxon>
        <taxon>Oceanospirillales</taxon>
        <taxon>Halomonadaceae</taxon>
        <taxon>Chromohalobacter</taxon>
    </lineage>
</organism>
<dbReference type="InterPro" id="IPR018422">
    <property type="entry name" value="Cation/H_exchanger_CPA1"/>
</dbReference>
<name>A0A285VGD5_9GAMM</name>
<feature type="transmembrane region" description="Helical" evidence="11">
    <location>
        <begin position="237"/>
        <end position="255"/>
    </location>
</feature>
<keyword evidence="3 11" id="KW-0050">Antiport</keyword>
<protein>
    <submittedName>
        <fullName evidence="13">Sodium/proton antiporter, CPA1 family</fullName>
    </submittedName>
</protein>
<accession>A0A285VGD5</accession>
<proteinExistence type="inferred from homology"/>
<evidence type="ECO:0000256" key="5">
    <source>
        <dbReference type="ARBA" id="ARBA00022692"/>
    </source>
</evidence>
<dbReference type="InterPro" id="IPR004705">
    <property type="entry name" value="Cation/H_exchanger_CPA1_bac"/>
</dbReference>